<protein>
    <submittedName>
        <fullName evidence="1">Uncharacterized protein</fullName>
    </submittedName>
</protein>
<organism evidence="1 2">
    <name type="scientific">Enterocloster bolteae</name>
    <dbReference type="NCBI Taxonomy" id="208479"/>
    <lineage>
        <taxon>Bacteria</taxon>
        <taxon>Bacillati</taxon>
        <taxon>Bacillota</taxon>
        <taxon>Clostridia</taxon>
        <taxon>Lachnospirales</taxon>
        <taxon>Lachnospiraceae</taxon>
        <taxon>Enterocloster</taxon>
    </lineage>
</organism>
<gene>
    <name evidence="1" type="ORF">DW839_28575</name>
</gene>
<proteinExistence type="predicted"/>
<reference evidence="1 2" key="1">
    <citation type="submission" date="2018-08" db="EMBL/GenBank/DDBJ databases">
        <title>A genome reference for cultivated species of the human gut microbiota.</title>
        <authorList>
            <person name="Zou Y."/>
            <person name="Xue W."/>
            <person name="Luo G."/>
        </authorList>
    </citation>
    <scope>NUCLEOTIDE SEQUENCE [LARGE SCALE GENOMIC DNA]</scope>
    <source>
        <strain evidence="1 2">AM35-14</strain>
    </source>
</reference>
<comment type="caution">
    <text evidence="1">The sequence shown here is derived from an EMBL/GenBank/DDBJ whole genome shotgun (WGS) entry which is preliminary data.</text>
</comment>
<evidence type="ECO:0000313" key="2">
    <source>
        <dbReference type="Proteomes" id="UP000283975"/>
    </source>
</evidence>
<dbReference type="EMBL" id="QSHZ01000047">
    <property type="protein sequence ID" value="RHC48483.1"/>
    <property type="molecule type" value="Genomic_DNA"/>
</dbReference>
<sequence length="82" mass="9447">MDQNKSDYEIYLSLLQNANIKHVTTKGDFPESLYDNLYIATYASYSDSIITVHQFKESGKLCDIYIADACKTLEEFLNYTSE</sequence>
<evidence type="ECO:0000313" key="1">
    <source>
        <dbReference type="EMBL" id="RHC48483.1"/>
    </source>
</evidence>
<dbReference type="RefSeq" id="WP_002573440.1">
    <property type="nucleotide sequence ID" value="NZ_CBCSIM010000019.1"/>
</dbReference>
<dbReference type="Proteomes" id="UP000283975">
    <property type="component" value="Unassembled WGS sequence"/>
</dbReference>
<dbReference type="AlphaFoldDB" id="A0A414AIS2"/>
<name>A0A414AIS2_9FIRM</name>
<accession>A0A414AIS2</accession>